<sequence>MAKELTVQIFRIQQGHEKGSGFFSPMSLGLMQLQSLISLHSQVAEARKRCLVLLTGNCASYGNEQFGDGPETSRKRRIGSWAVSPQPNKWLGDEHLDEALMGCTELGWVYARQDHVCEAEELILGIFQRIKETRGNDHYDYTCGCGRLM</sequence>
<gene>
    <name evidence="1" type="ORF">HCDG_06257</name>
</gene>
<proteinExistence type="predicted"/>
<reference evidence="2" key="1">
    <citation type="submission" date="2009-05" db="EMBL/GenBank/DDBJ databases">
        <title>The genome sequence of Ajellomyces capsulatus strain H143.</title>
        <authorList>
            <person name="Champion M."/>
            <person name="Cuomo C.A."/>
            <person name="Ma L.-J."/>
            <person name="Henn M.R."/>
            <person name="Sil A."/>
            <person name="Goldman B."/>
            <person name="Young S.K."/>
            <person name="Kodira C.D."/>
            <person name="Zeng Q."/>
            <person name="Koehrsen M."/>
            <person name="Alvarado L."/>
            <person name="Berlin A.M."/>
            <person name="Borenstein D."/>
            <person name="Chen Z."/>
            <person name="Engels R."/>
            <person name="Freedman E."/>
            <person name="Gellesch M."/>
            <person name="Goldberg J."/>
            <person name="Griggs A."/>
            <person name="Gujja S."/>
            <person name="Heiman D.I."/>
            <person name="Hepburn T.A."/>
            <person name="Howarth C."/>
            <person name="Jen D."/>
            <person name="Larson L."/>
            <person name="Lewis B."/>
            <person name="Mehta T."/>
            <person name="Park D."/>
            <person name="Pearson M."/>
            <person name="Roberts A."/>
            <person name="Saif S."/>
            <person name="Shea T.D."/>
            <person name="Shenoy N."/>
            <person name="Sisk P."/>
            <person name="Stolte C."/>
            <person name="Sykes S."/>
            <person name="Walk T."/>
            <person name="White J."/>
            <person name="Yandava C."/>
            <person name="Klein B."/>
            <person name="McEwen J.G."/>
            <person name="Puccia R."/>
            <person name="Goldman G.H."/>
            <person name="Felipe M.S."/>
            <person name="Nino-Vega G."/>
            <person name="San-Blas G."/>
            <person name="Taylor J.W."/>
            <person name="Mendoza L."/>
            <person name="Galagan J.E."/>
            <person name="Nusbaum C."/>
            <person name="Birren B.W."/>
        </authorList>
    </citation>
    <scope>NUCLEOTIDE SEQUENCE [LARGE SCALE GENOMIC DNA]</scope>
    <source>
        <strain evidence="2">H143</strain>
    </source>
</reference>
<accession>C6HIA7</accession>
<organism evidence="1 2">
    <name type="scientific">Ajellomyces capsulatus (strain H143)</name>
    <name type="common">Darling's disease fungus</name>
    <name type="synonym">Histoplasma capsulatum</name>
    <dbReference type="NCBI Taxonomy" id="544712"/>
    <lineage>
        <taxon>Eukaryota</taxon>
        <taxon>Fungi</taxon>
        <taxon>Dikarya</taxon>
        <taxon>Ascomycota</taxon>
        <taxon>Pezizomycotina</taxon>
        <taxon>Eurotiomycetes</taxon>
        <taxon>Eurotiomycetidae</taxon>
        <taxon>Onygenales</taxon>
        <taxon>Ajellomycetaceae</taxon>
        <taxon>Histoplasma</taxon>
    </lineage>
</organism>
<dbReference type="VEuPathDB" id="FungiDB:HCDG_06257"/>
<evidence type="ECO:0000313" key="2">
    <source>
        <dbReference type="Proteomes" id="UP000002624"/>
    </source>
</evidence>
<dbReference type="HOGENOM" id="CLU_1749091_0_0_1"/>
<dbReference type="Proteomes" id="UP000002624">
    <property type="component" value="Unassembled WGS sequence"/>
</dbReference>
<dbReference type="EMBL" id="GG692428">
    <property type="protein sequence ID" value="EER40035.1"/>
    <property type="molecule type" value="Genomic_DNA"/>
</dbReference>
<protein>
    <submittedName>
        <fullName evidence="1">Uncharacterized protein</fullName>
    </submittedName>
</protein>
<name>C6HIA7_AJECH</name>
<dbReference type="AlphaFoldDB" id="C6HIA7"/>
<dbReference type="STRING" id="544712.C6HIA7"/>
<dbReference type="OMA" id="ALMGCTE"/>
<evidence type="ECO:0000313" key="1">
    <source>
        <dbReference type="EMBL" id="EER40035.1"/>
    </source>
</evidence>